<dbReference type="PANTHER" id="PTHR39560:SF1">
    <property type="entry name" value="PROTEIN ADENYLYLTRANSFERASE FIC-RELATED"/>
    <property type="match status" value="1"/>
</dbReference>
<proteinExistence type="predicted"/>
<name>A0A7X1Z922_9LACT</name>
<accession>A0A7X1Z922</accession>
<dbReference type="InterPro" id="IPR036597">
    <property type="entry name" value="Fido-like_dom_sf"/>
</dbReference>
<evidence type="ECO:0000256" key="5">
    <source>
        <dbReference type="ARBA" id="ARBA00034531"/>
    </source>
</evidence>
<keyword evidence="1" id="KW-0808">Transferase</keyword>
<keyword evidence="11" id="KW-1185">Reference proteome</keyword>
<comment type="catalytic activity">
    <reaction evidence="7">
        <text>L-tyrosyl-[protein] + ATP = O-(5'-adenylyl)-L-tyrosyl-[protein] + diphosphate</text>
        <dbReference type="Rhea" id="RHEA:54288"/>
        <dbReference type="Rhea" id="RHEA-COMP:10136"/>
        <dbReference type="Rhea" id="RHEA-COMP:13846"/>
        <dbReference type="ChEBI" id="CHEBI:30616"/>
        <dbReference type="ChEBI" id="CHEBI:33019"/>
        <dbReference type="ChEBI" id="CHEBI:46858"/>
        <dbReference type="ChEBI" id="CHEBI:83624"/>
        <dbReference type="EC" id="2.7.7.108"/>
    </reaction>
</comment>
<keyword evidence="3" id="KW-0547">Nucleotide-binding</keyword>
<comment type="caution">
    <text evidence="10">The sequence shown here is derived from an EMBL/GenBank/DDBJ whole genome shotgun (WGS) entry which is preliminary data.</text>
</comment>
<reference evidence="10 11" key="1">
    <citation type="submission" date="2019-10" db="EMBL/GenBank/DDBJ databases">
        <authorList>
            <person name="Dong K."/>
        </authorList>
    </citation>
    <scope>NUCLEOTIDE SEQUENCE [LARGE SCALE GENOMIC DNA]</scope>
    <source>
        <strain evidence="10 11">DSM 28960</strain>
    </source>
</reference>
<evidence type="ECO:0000259" key="9">
    <source>
        <dbReference type="PROSITE" id="PS51459"/>
    </source>
</evidence>
<dbReference type="RefSeq" id="WP_153495171.1">
    <property type="nucleotide sequence ID" value="NZ_CBCRWP010000001.1"/>
</dbReference>
<dbReference type="CDD" id="cd11586">
    <property type="entry name" value="VbhA_like"/>
    <property type="match status" value="1"/>
</dbReference>
<evidence type="ECO:0000256" key="2">
    <source>
        <dbReference type="ARBA" id="ARBA00022695"/>
    </source>
</evidence>
<dbReference type="Gene3D" id="1.10.3290.10">
    <property type="entry name" value="Fido-like domain"/>
    <property type="match status" value="1"/>
</dbReference>
<evidence type="ECO:0000256" key="4">
    <source>
        <dbReference type="ARBA" id="ARBA00022840"/>
    </source>
</evidence>
<dbReference type="AlphaFoldDB" id="A0A7X1Z922"/>
<dbReference type="GO" id="GO:0005524">
    <property type="term" value="F:ATP binding"/>
    <property type="evidence" value="ECO:0007669"/>
    <property type="project" value="UniProtKB-KW"/>
</dbReference>
<evidence type="ECO:0000256" key="6">
    <source>
        <dbReference type="ARBA" id="ARBA00047939"/>
    </source>
</evidence>
<dbReference type="InterPro" id="IPR003812">
    <property type="entry name" value="Fido"/>
</dbReference>
<keyword evidence="2" id="KW-0548">Nucleotidyltransferase</keyword>
<gene>
    <name evidence="10" type="ORF">GHI93_02115</name>
</gene>
<dbReference type="PANTHER" id="PTHR39560">
    <property type="entry name" value="PROTEIN ADENYLYLTRANSFERASE FIC-RELATED"/>
    <property type="match status" value="1"/>
</dbReference>
<feature type="region of interest" description="Disordered" evidence="8">
    <location>
        <begin position="282"/>
        <end position="301"/>
    </location>
</feature>
<dbReference type="EMBL" id="WITJ01000003">
    <property type="protein sequence ID" value="MQW38745.1"/>
    <property type="molecule type" value="Genomic_DNA"/>
</dbReference>
<dbReference type="Proteomes" id="UP000439550">
    <property type="component" value="Unassembled WGS sequence"/>
</dbReference>
<dbReference type="InterPro" id="IPR033788">
    <property type="entry name" value="VbhA-like"/>
</dbReference>
<sequence>MSFDEERPYQVEKTEYSGRHKLDLWETAFGLQKTDGLEPSEYMVQQAQSHIDGKVSYQEVEQNVKSYYVENPSEDDKRHEEADVSSLGIFQILAEEGFSLSPVTLLNYHKRLFHGVESFRYPVGRYRTENVTKTEPVLNGKSVEYASASMIAENLAYDFEMEKNRDYSMMTKHEIANQVMKFVSGTWQTHPFRERNTRTSAVFLIKYLRHMGFEVNNEPFKKNSKFFRDALVLANAATTSRYRTDQYLKWFTDNLLFGGTHELVIVPFKSQKDFYTHLEEAKQKQAKFPSSNTNEQKSPKL</sequence>
<dbReference type="EC" id="2.7.7.108" evidence="5"/>
<dbReference type="Pfam" id="PF02661">
    <property type="entry name" value="Fic"/>
    <property type="match status" value="1"/>
</dbReference>
<dbReference type="GO" id="GO:0051302">
    <property type="term" value="P:regulation of cell division"/>
    <property type="evidence" value="ECO:0007669"/>
    <property type="project" value="TreeGrafter"/>
</dbReference>
<evidence type="ECO:0000256" key="1">
    <source>
        <dbReference type="ARBA" id="ARBA00022679"/>
    </source>
</evidence>
<dbReference type="OrthoDB" id="9813719at2"/>
<comment type="catalytic activity">
    <reaction evidence="6">
        <text>L-threonyl-[protein] + ATP = 3-O-(5'-adenylyl)-L-threonyl-[protein] + diphosphate</text>
        <dbReference type="Rhea" id="RHEA:54292"/>
        <dbReference type="Rhea" id="RHEA-COMP:11060"/>
        <dbReference type="Rhea" id="RHEA-COMP:13847"/>
        <dbReference type="ChEBI" id="CHEBI:30013"/>
        <dbReference type="ChEBI" id="CHEBI:30616"/>
        <dbReference type="ChEBI" id="CHEBI:33019"/>
        <dbReference type="ChEBI" id="CHEBI:138113"/>
        <dbReference type="EC" id="2.7.7.108"/>
    </reaction>
</comment>
<feature type="compositionally biased region" description="Polar residues" evidence="8">
    <location>
        <begin position="288"/>
        <end position="301"/>
    </location>
</feature>
<evidence type="ECO:0000256" key="8">
    <source>
        <dbReference type="SAM" id="MobiDB-lite"/>
    </source>
</evidence>
<dbReference type="PROSITE" id="PS51459">
    <property type="entry name" value="FIDO"/>
    <property type="match status" value="1"/>
</dbReference>
<evidence type="ECO:0000313" key="10">
    <source>
        <dbReference type="EMBL" id="MQW38745.1"/>
    </source>
</evidence>
<organism evidence="10 11">
    <name type="scientific">Lactococcus hircilactis</name>
    <dbReference type="NCBI Taxonomy" id="1494462"/>
    <lineage>
        <taxon>Bacteria</taxon>
        <taxon>Bacillati</taxon>
        <taxon>Bacillota</taxon>
        <taxon>Bacilli</taxon>
        <taxon>Lactobacillales</taxon>
        <taxon>Streptococcaceae</taxon>
        <taxon>Lactococcus</taxon>
    </lineage>
</organism>
<protein>
    <recommendedName>
        <fullName evidence="5">protein adenylyltransferase</fullName>
        <ecNumber evidence="5">2.7.7.108</ecNumber>
    </recommendedName>
</protein>
<evidence type="ECO:0000256" key="3">
    <source>
        <dbReference type="ARBA" id="ARBA00022741"/>
    </source>
</evidence>
<feature type="domain" description="Fido" evidence="9">
    <location>
        <begin position="100"/>
        <end position="253"/>
    </location>
</feature>
<keyword evidence="4" id="KW-0067">ATP-binding</keyword>
<dbReference type="GO" id="GO:0070733">
    <property type="term" value="F:AMPylase activity"/>
    <property type="evidence" value="ECO:0007669"/>
    <property type="project" value="UniProtKB-EC"/>
</dbReference>
<evidence type="ECO:0000256" key="7">
    <source>
        <dbReference type="ARBA" id="ARBA00048696"/>
    </source>
</evidence>
<dbReference type="SUPFAM" id="SSF140931">
    <property type="entry name" value="Fic-like"/>
    <property type="match status" value="1"/>
</dbReference>
<evidence type="ECO:0000313" key="11">
    <source>
        <dbReference type="Proteomes" id="UP000439550"/>
    </source>
</evidence>